<dbReference type="Pfam" id="PF00007">
    <property type="entry name" value="Cys_knot"/>
    <property type="match status" value="1"/>
</dbReference>
<evidence type="ECO:0000256" key="3">
    <source>
        <dbReference type="ARBA" id="ARBA00006552"/>
    </source>
</evidence>
<keyword evidence="7" id="KW-1015">Disulfide bond</keyword>
<evidence type="ECO:0000256" key="2">
    <source>
        <dbReference type="ARBA" id="ARBA00004613"/>
    </source>
</evidence>
<keyword evidence="8" id="KW-0732">Signal</keyword>
<sequence length="132" mass="14503">MQLVVMVTVVLGLLAGARRGCGFGCHPTNLSISVTSCGLTKCVNTTICEGQCYQKDLNYIRPILRVQQEICNGDWSDEVTYIEGCPVGVTYPVARNCRCTLCNPVNTECERFRGAALSFDTLINLLTLDLFD</sequence>
<evidence type="ECO:0000259" key="9">
    <source>
        <dbReference type="Pfam" id="PF00007"/>
    </source>
</evidence>
<gene>
    <name evidence="10" type="primary">LOC115387339</name>
</gene>
<accession>A0A672JHP2</accession>
<reference evidence="10" key="1">
    <citation type="submission" date="2019-06" db="EMBL/GenBank/DDBJ databases">
        <authorList>
            <consortium name="Wellcome Sanger Institute Data Sharing"/>
        </authorList>
    </citation>
    <scope>NUCLEOTIDE SEQUENCE [LARGE SCALE GENOMIC DNA]</scope>
</reference>
<evidence type="ECO:0000256" key="4">
    <source>
        <dbReference type="ARBA" id="ARBA00011870"/>
    </source>
</evidence>
<evidence type="ECO:0000256" key="7">
    <source>
        <dbReference type="ARBA" id="ARBA00023157"/>
    </source>
</evidence>
<dbReference type="InParanoid" id="A0A672JHP2"/>
<keyword evidence="6" id="KW-0372">Hormone</keyword>
<name>A0A672JHP2_SALFA</name>
<feature type="domain" description="Glycoprotein hormone subunit beta" evidence="9">
    <location>
        <begin position="24"/>
        <end position="113"/>
    </location>
</feature>
<evidence type="ECO:0000313" key="11">
    <source>
        <dbReference type="Proteomes" id="UP000472267"/>
    </source>
</evidence>
<dbReference type="SMART" id="SM00068">
    <property type="entry name" value="GHB"/>
    <property type="match status" value="1"/>
</dbReference>
<feature type="signal peptide" evidence="8">
    <location>
        <begin position="1"/>
        <end position="22"/>
    </location>
</feature>
<dbReference type="InterPro" id="IPR001545">
    <property type="entry name" value="Gonadotropin_bsu"/>
</dbReference>
<dbReference type="SUPFAM" id="SSF57501">
    <property type="entry name" value="Cystine-knot cytokines"/>
    <property type="match status" value="1"/>
</dbReference>
<dbReference type="PANTHER" id="PTHR11515">
    <property type="entry name" value="GLYCOPROTEIN HORMONE BETA CHAIN"/>
    <property type="match status" value="1"/>
</dbReference>
<dbReference type="Ensembl" id="ENSSFAT00005054411.1">
    <property type="protein sequence ID" value="ENSSFAP00005052749.1"/>
    <property type="gene ID" value="ENSSFAG00005025240.1"/>
</dbReference>
<dbReference type="Proteomes" id="UP000472267">
    <property type="component" value="Chromosome 1"/>
</dbReference>
<keyword evidence="5" id="KW-0964">Secreted</keyword>
<dbReference type="InterPro" id="IPR029034">
    <property type="entry name" value="Cystine-knot_cytokine"/>
</dbReference>
<dbReference type="InterPro" id="IPR006208">
    <property type="entry name" value="Glyco_hormone_CN"/>
</dbReference>
<proteinExistence type="inferred from homology"/>
<feature type="chain" id="PRO_5025544624" description="Glycoprotein hormone subunit beta domain-containing protein" evidence="8">
    <location>
        <begin position="23"/>
        <end position="132"/>
    </location>
</feature>
<reference evidence="10" key="2">
    <citation type="submission" date="2025-08" db="UniProtKB">
        <authorList>
            <consortium name="Ensembl"/>
        </authorList>
    </citation>
    <scope>IDENTIFICATION</scope>
</reference>
<comment type="similarity">
    <text evidence="3">Belongs to the glycoprotein hormones subunit beta family.</text>
</comment>
<comment type="subunit">
    <text evidence="4">Heterodimer of an alpha and a beta chain.</text>
</comment>
<keyword evidence="11" id="KW-1185">Reference proteome</keyword>
<dbReference type="GO" id="GO:0005737">
    <property type="term" value="C:cytoplasm"/>
    <property type="evidence" value="ECO:0007669"/>
    <property type="project" value="TreeGrafter"/>
</dbReference>
<evidence type="ECO:0000256" key="5">
    <source>
        <dbReference type="ARBA" id="ARBA00022525"/>
    </source>
</evidence>
<comment type="subcellular location">
    <subcellularLocation>
        <location evidence="2">Secreted</location>
    </subcellularLocation>
</comment>
<dbReference type="OMA" id="CAGQCYH"/>
<dbReference type="Gene3D" id="2.10.90.10">
    <property type="entry name" value="Cystine-knot cytokines"/>
    <property type="match status" value="1"/>
</dbReference>
<dbReference type="GO" id="GO:0005615">
    <property type="term" value="C:extracellular space"/>
    <property type="evidence" value="ECO:0007669"/>
    <property type="project" value="TreeGrafter"/>
</dbReference>
<dbReference type="GO" id="GO:0007186">
    <property type="term" value="P:G protein-coupled receptor signaling pathway"/>
    <property type="evidence" value="ECO:0007669"/>
    <property type="project" value="TreeGrafter"/>
</dbReference>
<dbReference type="GO" id="GO:0005179">
    <property type="term" value="F:hormone activity"/>
    <property type="evidence" value="ECO:0007669"/>
    <property type="project" value="UniProtKB-KW"/>
</dbReference>
<dbReference type="CDD" id="cd00069">
    <property type="entry name" value="GHB_like"/>
    <property type="match status" value="1"/>
</dbReference>
<reference evidence="10" key="3">
    <citation type="submission" date="2025-09" db="UniProtKB">
        <authorList>
            <consortium name="Ensembl"/>
        </authorList>
    </citation>
    <scope>IDENTIFICATION</scope>
</reference>
<dbReference type="PANTHER" id="PTHR11515:SF11">
    <property type="entry name" value="LUTROPIN SUBUNIT BETA"/>
    <property type="match status" value="1"/>
</dbReference>
<protein>
    <recommendedName>
        <fullName evidence="9">Glycoprotein hormone subunit beta domain-containing protein</fullName>
    </recommendedName>
</protein>
<dbReference type="AlphaFoldDB" id="A0A672JHP2"/>
<evidence type="ECO:0000313" key="10">
    <source>
        <dbReference type="Ensembl" id="ENSSFAP00005052749.1"/>
    </source>
</evidence>
<organism evidence="10 11">
    <name type="scientific">Salarias fasciatus</name>
    <name type="common">Jewelled blenny</name>
    <name type="synonym">Blennius fasciatus</name>
    <dbReference type="NCBI Taxonomy" id="181472"/>
    <lineage>
        <taxon>Eukaryota</taxon>
        <taxon>Metazoa</taxon>
        <taxon>Chordata</taxon>
        <taxon>Craniata</taxon>
        <taxon>Vertebrata</taxon>
        <taxon>Euteleostomi</taxon>
        <taxon>Actinopterygii</taxon>
        <taxon>Neopterygii</taxon>
        <taxon>Teleostei</taxon>
        <taxon>Neoteleostei</taxon>
        <taxon>Acanthomorphata</taxon>
        <taxon>Ovalentaria</taxon>
        <taxon>Blenniimorphae</taxon>
        <taxon>Blenniiformes</taxon>
        <taxon>Blennioidei</taxon>
        <taxon>Blenniidae</taxon>
        <taxon>Salariinae</taxon>
        <taxon>Salarias</taxon>
    </lineage>
</organism>
<evidence type="ECO:0000256" key="1">
    <source>
        <dbReference type="ARBA" id="ARBA00003920"/>
    </source>
</evidence>
<evidence type="ECO:0000256" key="6">
    <source>
        <dbReference type="ARBA" id="ARBA00022702"/>
    </source>
</evidence>
<evidence type="ECO:0000256" key="8">
    <source>
        <dbReference type="SAM" id="SignalP"/>
    </source>
</evidence>
<comment type="function">
    <text evidence="1">Involved in gametogenesis and steroidogenesis.</text>
</comment>